<feature type="non-terminal residue" evidence="2">
    <location>
        <position position="1"/>
    </location>
</feature>
<gene>
    <name evidence="2" type="ORF">Tci_877062</name>
</gene>
<sequence>TDIPEANMPPRKRACLTTPAPIFEVGESSAAGAARQPGPDLESDRRRSRVEQIGYGITDT</sequence>
<evidence type="ECO:0000313" key="2">
    <source>
        <dbReference type="EMBL" id="GFD05093.1"/>
    </source>
</evidence>
<reference evidence="2" key="1">
    <citation type="journal article" date="2019" name="Sci. Rep.">
        <title>Draft genome of Tanacetum cinerariifolium, the natural source of mosquito coil.</title>
        <authorList>
            <person name="Yamashiro T."/>
            <person name="Shiraishi A."/>
            <person name="Satake H."/>
            <person name="Nakayama K."/>
        </authorList>
    </citation>
    <scope>NUCLEOTIDE SEQUENCE</scope>
</reference>
<feature type="region of interest" description="Disordered" evidence="1">
    <location>
        <begin position="26"/>
        <end position="60"/>
    </location>
</feature>
<accession>A0A699T6I2</accession>
<dbReference type="EMBL" id="BKCJ011215972">
    <property type="protein sequence ID" value="GFD05093.1"/>
    <property type="molecule type" value="Genomic_DNA"/>
</dbReference>
<proteinExistence type="predicted"/>
<dbReference type="AlphaFoldDB" id="A0A699T6I2"/>
<protein>
    <submittedName>
        <fullName evidence="2">Uncharacterized protein</fullName>
    </submittedName>
</protein>
<name>A0A699T6I2_TANCI</name>
<evidence type="ECO:0000256" key="1">
    <source>
        <dbReference type="SAM" id="MobiDB-lite"/>
    </source>
</evidence>
<organism evidence="2">
    <name type="scientific">Tanacetum cinerariifolium</name>
    <name type="common">Dalmatian daisy</name>
    <name type="synonym">Chrysanthemum cinerariifolium</name>
    <dbReference type="NCBI Taxonomy" id="118510"/>
    <lineage>
        <taxon>Eukaryota</taxon>
        <taxon>Viridiplantae</taxon>
        <taxon>Streptophyta</taxon>
        <taxon>Embryophyta</taxon>
        <taxon>Tracheophyta</taxon>
        <taxon>Spermatophyta</taxon>
        <taxon>Magnoliopsida</taxon>
        <taxon>eudicotyledons</taxon>
        <taxon>Gunneridae</taxon>
        <taxon>Pentapetalae</taxon>
        <taxon>asterids</taxon>
        <taxon>campanulids</taxon>
        <taxon>Asterales</taxon>
        <taxon>Asteraceae</taxon>
        <taxon>Asteroideae</taxon>
        <taxon>Anthemideae</taxon>
        <taxon>Anthemidinae</taxon>
        <taxon>Tanacetum</taxon>
    </lineage>
</organism>
<comment type="caution">
    <text evidence="2">The sequence shown here is derived from an EMBL/GenBank/DDBJ whole genome shotgun (WGS) entry which is preliminary data.</text>
</comment>